<dbReference type="RefSeq" id="WP_152265298.1">
    <property type="nucleotide sequence ID" value="NZ_VOKX01000107.1"/>
</dbReference>
<reference evidence="1 2" key="1">
    <citation type="journal article" date="2019" name="Microb. Cell Fact.">
        <title>Exploring novel herbicidin analogues by transcriptional regulator overexpression and MS/MS molecular networking.</title>
        <authorList>
            <person name="Shi Y."/>
            <person name="Gu R."/>
            <person name="Li Y."/>
            <person name="Wang X."/>
            <person name="Ren W."/>
            <person name="Li X."/>
            <person name="Wang L."/>
            <person name="Xie Y."/>
            <person name="Hong B."/>
        </authorList>
    </citation>
    <scope>NUCLEOTIDE SEQUENCE [LARGE SCALE GENOMIC DNA]</scope>
    <source>
        <strain evidence="1 2">US-43</strain>
    </source>
</reference>
<dbReference type="Proteomes" id="UP000327000">
    <property type="component" value="Unassembled WGS sequence"/>
</dbReference>
<gene>
    <name evidence="1" type="ORF">FRZ00_26900</name>
</gene>
<dbReference type="AlphaFoldDB" id="A0A5N5W170"/>
<organism evidence="1 2">
    <name type="scientific">Streptomyces mobaraensis</name>
    <name type="common">Streptoverticillium mobaraense</name>
    <dbReference type="NCBI Taxonomy" id="35621"/>
    <lineage>
        <taxon>Bacteria</taxon>
        <taxon>Bacillati</taxon>
        <taxon>Actinomycetota</taxon>
        <taxon>Actinomycetes</taxon>
        <taxon>Kitasatosporales</taxon>
        <taxon>Streptomycetaceae</taxon>
        <taxon>Streptomyces</taxon>
    </lineage>
</organism>
<dbReference type="EMBL" id="VOKX01000107">
    <property type="protein sequence ID" value="KAB7835521.1"/>
    <property type="molecule type" value="Genomic_DNA"/>
</dbReference>
<keyword evidence="2" id="KW-1185">Reference proteome</keyword>
<dbReference type="OrthoDB" id="4278112at2"/>
<sequence length="84" mass="9076">MTTTALWPPRTHDGSALIHAYASVLGWPLFVGTHRVSAQTAERELAHRPATTLRTMCAAFDAISVAWERPRWCGSSASTAPCPA</sequence>
<proteinExistence type="predicted"/>
<protein>
    <submittedName>
        <fullName evidence="1">Uncharacterized protein</fullName>
    </submittedName>
</protein>
<evidence type="ECO:0000313" key="2">
    <source>
        <dbReference type="Proteomes" id="UP000327000"/>
    </source>
</evidence>
<evidence type="ECO:0000313" key="1">
    <source>
        <dbReference type="EMBL" id="KAB7835521.1"/>
    </source>
</evidence>
<comment type="caution">
    <text evidence="1">The sequence shown here is derived from an EMBL/GenBank/DDBJ whole genome shotgun (WGS) entry which is preliminary data.</text>
</comment>
<name>A0A5N5W170_STRMB</name>
<accession>A0A5N5W170</accession>